<reference evidence="8 9" key="1">
    <citation type="journal article" date="2021" name="Nat. Plants">
        <title>The Taxus genome provides insights into paclitaxel biosynthesis.</title>
        <authorList>
            <person name="Xiong X."/>
            <person name="Gou J."/>
            <person name="Liao Q."/>
            <person name="Li Y."/>
            <person name="Zhou Q."/>
            <person name="Bi G."/>
            <person name="Li C."/>
            <person name="Du R."/>
            <person name="Wang X."/>
            <person name="Sun T."/>
            <person name="Guo L."/>
            <person name="Liang H."/>
            <person name="Lu P."/>
            <person name="Wu Y."/>
            <person name="Zhang Z."/>
            <person name="Ro D.K."/>
            <person name="Shang Y."/>
            <person name="Huang S."/>
            <person name="Yan J."/>
        </authorList>
    </citation>
    <scope>NUCLEOTIDE SEQUENCE [LARGE SCALE GENOMIC DNA]</scope>
    <source>
        <strain evidence="8">Ta-2019</strain>
    </source>
</reference>
<dbReference type="GO" id="GO:0016020">
    <property type="term" value="C:membrane"/>
    <property type="evidence" value="ECO:0007669"/>
    <property type="project" value="UniProtKB-SubCell"/>
</dbReference>
<feature type="non-terminal residue" evidence="8">
    <location>
        <position position="150"/>
    </location>
</feature>
<evidence type="ECO:0000256" key="1">
    <source>
        <dbReference type="ARBA" id="ARBA00004370"/>
    </source>
</evidence>
<keyword evidence="3 7" id="KW-0812">Transmembrane</keyword>
<dbReference type="PANTHER" id="PTHR27008">
    <property type="entry name" value="OS04G0122200 PROTEIN"/>
    <property type="match status" value="1"/>
</dbReference>
<dbReference type="EMBL" id="JAHRHJ020000010">
    <property type="protein sequence ID" value="KAH9297727.1"/>
    <property type="molecule type" value="Genomic_DNA"/>
</dbReference>
<dbReference type="OMA" id="FIYSICW"/>
<dbReference type="InterPro" id="IPR032675">
    <property type="entry name" value="LRR_dom_sf"/>
</dbReference>
<evidence type="ECO:0000256" key="5">
    <source>
        <dbReference type="ARBA" id="ARBA00022989"/>
    </source>
</evidence>
<comment type="caution">
    <text evidence="8">The sequence shown here is derived from an EMBL/GenBank/DDBJ whole genome shotgun (WGS) entry which is preliminary data.</text>
</comment>
<dbReference type="AlphaFoldDB" id="A0AA38CI56"/>
<dbReference type="Proteomes" id="UP000824469">
    <property type="component" value="Unassembled WGS sequence"/>
</dbReference>
<proteinExistence type="predicted"/>
<dbReference type="Pfam" id="PF13855">
    <property type="entry name" value="LRR_8"/>
    <property type="match status" value="1"/>
</dbReference>
<dbReference type="PANTHER" id="PTHR27008:SF42">
    <property type="entry name" value="LEUCINE-RICH REPEAT PROTEIN KINASE FAMILY PROTEIN"/>
    <property type="match status" value="1"/>
</dbReference>
<dbReference type="InterPro" id="IPR001611">
    <property type="entry name" value="Leu-rich_rpt"/>
</dbReference>
<evidence type="ECO:0000256" key="2">
    <source>
        <dbReference type="ARBA" id="ARBA00022614"/>
    </source>
</evidence>
<accession>A0AA38CI56</accession>
<keyword evidence="9" id="KW-1185">Reference proteome</keyword>
<name>A0AA38CI56_TAXCH</name>
<keyword evidence="2" id="KW-0433">Leucine-rich repeat</keyword>
<dbReference type="SUPFAM" id="SSF52058">
    <property type="entry name" value="L domain-like"/>
    <property type="match status" value="1"/>
</dbReference>
<evidence type="ECO:0000256" key="3">
    <source>
        <dbReference type="ARBA" id="ARBA00022692"/>
    </source>
</evidence>
<dbReference type="InterPro" id="IPR051809">
    <property type="entry name" value="Plant_receptor-like_S/T_kinase"/>
</dbReference>
<comment type="subcellular location">
    <subcellularLocation>
        <location evidence="1">Membrane</location>
    </subcellularLocation>
</comment>
<dbReference type="Gene3D" id="3.80.10.10">
    <property type="entry name" value="Ribonuclease Inhibitor"/>
    <property type="match status" value="1"/>
</dbReference>
<keyword evidence="4" id="KW-0677">Repeat</keyword>
<evidence type="ECO:0000256" key="7">
    <source>
        <dbReference type="SAM" id="Phobius"/>
    </source>
</evidence>
<organism evidence="8 9">
    <name type="scientific">Taxus chinensis</name>
    <name type="common">Chinese yew</name>
    <name type="synonym">Taxus wallichiana var. chinensis</name>
    <dbReference type="NCBI Taxonomy" id="29808"/>
    <lineage>
        <taxon>Eukaryota</taxon>
        <taxon>Viridiplantae</taxon>
        <taxon>Streptophyta</taxon>
        <taxon>Embryophyta</taxon>
        <taxon>Tracheophyta</taxon>
        <taxon>Spermatophyta</taxon>
        <taxon>Pinopsida</taxon>
        <taxon>Pinidae</taxon>
        <taxon>Conifers II</taxon>
        <taxon>Cupressales</taxon>
        <taxon>Taxaceae</taxon>
        <taxon>Taxus</taxon>
    </lineage>
</organism>
<evidence type="ECO:0000256" key="4">
    <source>
        <dbReference type="ARBA" id="ARBA00022737"/>
    </source>
</evidence>
<evidence type="ECO:0000313" key="9">
    <source>
        <dbReference type="Proteomes" id="UP000824469"/>
    </source>
</evidence>
<keyword evidence="6 7" id="KW-0472">Membrane</keyword>
<evidence type="ECO:0000313" key="8">
    <source>
        <dbReference type="EMBL" id="KAH9297727.1"/>
    </source>
</evidence>
<gene>
    <name evidence="8" type="ORF">KI387_029409</name>
</gene>
<sequence length="150" mass="16181">DLSHNMLNGTIPESFGGLNHLQKLYLNGNLLSGKVPSALDGGPIHGASFNFAENAGLCGVPGLRSCGPHLSAGSKVGIAIGVIISVIVLLICGVCMWKRRQNILRAERLALREAPYAKARTNFIRDVQMSRPYIHDHIRTYTDPGPPLLT</sequence>
<protein>
    <submittedName>
        <fullName evidence="8">Uncharacterized protein</fullName>
    </submittedName>
</protein>
<evidence type="ECO:0000256" key="6">
    <source>
        <dbReference type="ARBA" id="ARBA00023136"/>
    </source>
</evidence>
<keyword evidence="5 7" id="KW-1133">Transmembrane helix</keyword>
<feature type="transmembrane region" description="Helical" evidence="7">
    <location>
        <begin position="78"/>
        <end position="97"/>
    </location>
</feature>